<accession>A0A5K1UTJ4</accession>
<feature type="signal peptide" evidence="6">
    <location>
        <begin position="1"/>
        <end position="20"/>
    </location>
</feature>
<dbReference type="PANTHER" id="PTHR10340:SF34">
    <property type="entry name" value="SPHINGOMYELIN PHOSPHODIESTERASE"/>
    <property type="match status" value="1"/>
</dbReference>
<evidence type="ECO:0000256" key="1">
    <source>
        <dbReference type="ARBA" id="ARBA00004613"/>
    </source>
</evidence>
<dbReference type="VEuPathDB" id="AmoebaDB:EHI8A_081710"/>
<dbReference type="OMA" id="TAWHCRS"/>
<dbReference type="Pfam" id="PF00149">
    <property type="entry name" value="Metallophos"/>
    <property type="match status" value="1"/>
</dbReference>
<reference evidence="9 10" key="1">
    <citation type="submission" date="2016-05" db="EMBL/GenBank/DDBJ databases">
        <title>First whole genome sequencing of Entamoeba histolytica HM1:IMSS-clone-6.</title>
        <authorList>
            <person name="Mukherjee Avik.K."/>
            <person name="Izumyama S."/>
            <person name="Nakada-Tsukui K."/>
            <person name="Nozaki T."/>
        </authorList>
    </citation>
    <scope>NUCLEOTIDE SEQUENCE [LARGE SCALE GENOMIC DNA]</scope>
    <source>
        <strain evidence="9 10">HM1:IMSS clone 6</strain>
    </source>
</reference>
<dbReference type="PANTHER" id="PTHR10340">
    <property type="entry name" value="SPHINGOMYELIN PHOSPHODIESTERASE"/>
    <property type="match status" value="1"/>
</dbReference>
<dbReference type="InterPro" id="IPR029052">
    <property type="entry name" value="Metallo-depent_PP-like"/>
</dbReference>
<evidence type="ECO:0000256" key="6">
    <source>
        <dbReference type="SAM" id="SignalP"/>
    </source>
</evidence>
<evidence type="ECO:0000259" key="7">
    <source>
        <dbReference type="Pfam" id="PF00149"/>
    </source>
</evidence>
<evidence type="ECO:0000313" key="10">
    <source>
        <dbReference type="Proteomes" id="UP000078387"/>
    </source>
</evidence>
<evidence type="ECO:0000313" key="9">
    <source>
        <dbReference type="EMBL" id="GAT96748.1"/>
    </source>
</evidence>
<evidence type="ECO:0000256" key="2">
    <source>
        <dbReference type="ARBA" id="ARBA00008234"/>
    </source>
</evidence>
<evidence type="ECO:0000256" key="3">
    <source>
        <dbReference type="ARBA" id="ARBA00022525"/>
    </source>
</evidence>
<keyword evidence="5" id="KW-0325">Glycoprotein</keyword>
<dbReference type="VEuPathDB" id="AmoebaDB:EHI5A_103500"/>
<dbReference type="Gene3D" id="3.60.21.10">
    <property type="match status" value="1"/>
</dbReference>
<name>A0A5K1UTJ4_ENTHI</name>
<dbReference type="Pfam" id="PF19272">
    <property type="entry name" value="ASMase_C"/>
    <property type="match status" value="1"/>
</dbReference>
<dbReference type="EMBL" id="BDEQ01000001">
    <property type="protein sequence ID" value="GAT96748.1"/>
    <property type="molecule type" value="Genomic_DNA"/>
</dbReference>
<comment type="similarity">
    <text evidence="2">Belongs to the acid sphingomyelinase family.</text>
</comment>
<keyword evidence="6" id="KW-0732">Signal</keyword>
<dbReference type="VEuPathDB" id="AmoebaDB:KM1_129270"/>
<dbReference type="InterPro" id="IPR045473">
    <property type="entry name" value="ASM_C"/>
</dbReference>
<evidence type="ECO:0000256" key="4">
    <source>
        <dbReference type="ARBA" id="ARBA00022801"/>
    </source>
</evidence>
<dbReference type="AlphaFoldDB" id="A0A5K1UTJ4"/>
<dbReference type="VEuPathDB" id="AmoebaDB:EHI_040600"/>
<dbReference type="GO" id="GO:0008081">
    <property type="term" value="F:phosphoric diester hydrolase activity"/>
    <property type="evidence" value="ECO:0007669"/>
    <property type="project" value="TreeGrafter"/>
</dbReference>
<proteinExistence type="inferred from homology"/>
<organism evidence="9 10">
    <name type="scientific">Entamoeba histolytica</name>
    <dbReference type="NCBI Taxonomy" id="5759"/>
    <lineage>
        <taxon>Eukaryota</taxon>
        <taxon>Amoebozoa</taxon>
        <taxon>Evosea</taxon>
        <taxon>Archamoebae</taxon>
        <taxon>Mastigamoebida</taxon>
        <taxon>Entamoebidae</taxon>
        <taxon>Entamoeba</taxon>
    </lineage>
</organism>
<comment type="subcellular location">
    <subcellularLocation>
        <location evidence="1">Secreted</location>
    </subcellularLocation>
</comment>
<evidence type="ECO:0000259" key="8">
    <source>
        <dbReference type="Pfam" id="PF19272"/>
    </source>
</evidence>
<dbReference type="FunFam" id="3.60.21.10:FF:000060">
    <property type="entry name" value="Acid sphingomyelinase family phosphodiesterase"/>
    <property type="match status" value="1"/>
</dbReference>
<feature type="domain" description="Calcineurin-like phosphoesterase" evidence="7">
    <location>
        <begin position="20"/>
        <end position="283"/>
    </location>
</feature>
<dbReference type="VEuPathDB" id="AmoebaDB:EHI7A_068410"/>
<feature type="chain" id="PRO_5023942163" evidence="6">
    <location>
        <begin position="21"/>
        <end position="421"/>
    </location>
</feature>
<dbReference type="SUPFAM" id="SSF56300">
    <property type="entry name" value="Metallo-dependent phosphatases"/>
    <property type="match status" value="1"/>
</dbReference>
<gene>
    <name evidence="9" type="ORF">CL6EHI_040600</name>
</gene>
<feature type="domain" description="Sphingomyelin phosphodiesterase C-terminal" evidence="8">
    <location>
        <begin position="311"/>
        <end position="421"/>
    </location>
</feature>
<dbReference type="InterPro" id="IPR004843">
    <property type="entry name" value="Calcineurin-like_PHP"/>
</dbReference>
<keyword evidence="3" id="KW-0964">Secreted</keyword>
<dbReference type="GO" id="GO:0005615">
    <property type="term" value="C:extracellular space"/>
    <property type="evidence" value="ECO:0007669"/>
    <property type="project" value="TreeGrafter"/>
</dbReference>
<dbReference type="Proteomes" id="UP000078387">
    <property type="component" value="Unassembled WGS sequence"/>
</dbReference>
<keyword evidence="4" id="KW-0378">Hydrolase</keyword>
<protein>
    <submittedName>
        <fullName evidence="9">Acid sphingomyelinase-like phosphodiesterase putative</fullName>
    </submittedName>
</protein>
<sequence length="421" mass="48328">MRVNTILVFILVGLTLGKKAWIVTDTHFDDLYAEGSAAKCYTVDCCHSDSVPRKHTEDDTAGRCGNFNCYPPLDTVTSSLDYIREHKSESNTVFWLMDAVPGDVLNQSNAINQNRIKMMADQFKKKLPGFNVYPVPGNHDYFLSSEWEYPPKCQWMLEFMNEQFKNWLSPQAQETFKKGGYYSELIDSGIRLVALNLVYVDKFSIHSKKYNEQDPGDMVAWFNKTLKQSKANGEKVIIISHEGIGLKSSGQFDLEPAFNNDFTSLMKDYSDIIITHFAGHSHYQSFRILPNIENPFYHVILNPAVTTWGKINPKFRLVEFDRASVKDYTTFVLDINECNAGSSGYPWKKEHSFKETYGINDMSTEGLKELYNKLQNDDALWRTFMQYFKDSSYNTCDGKCKKGLLCALSHLTEAEYKECTK</sequence>
<comment type="caution">
    <text evidence="9">The sequence shown here is derived from an EMBL/GenBank/DDBJ whole genome shotgun (WGS) entry which is preliminary data.</text>
</comment>
<evidence type="ECO:0000256" key="5">
    <source>
        <dbReference type="ARBA" id="ARBA00023180"/>
    </source>
</evidence>